<dbReference type="Pfam" id="PF13091">
    <property type="entry name" value="PLDc_2"/>
    <property type="match status" value="1"/>
</dbReference>
<dbReference type="Proteomes" id="UP000031549">
    <property type="component" value="Unassembled WGS sequence"/>
</dbReference>
<dbReference type="AlphaFoldDB" id="A0A846H4H8"/>
<keyword evidence="3" id="KW-1185">Reference proteome</keyword>
<name>A0A846H4H8_9CYAN</name>
<evidence type="ECO:0000259" key="1">
    <source>
        <dbReference type="PROSITE" id="PS50035"/>
    </source>
</evidence>
<gene>
    <name evidence="2" type="ORF">PI95_002420</name>
</gene>
<proteinExistence type="predicted"/>
<dbReference type="InterPro" id="IPR001736">
    <property type="entry name" value="PLipase_D/transphosphatidylase"/>
</dbReference>
<dbReference type="InterPro" id="IPR025202">
    <property type="entry name" value="PLD-like_dom"/>
</dbReference>
<reference evidence="2 3" key="1">
    <citation type="journal article" date="2015" name="Genome Announc.">
        <title>Draft Genome Sequence of Cyanobacterium Hassallia byssoidea Strain VB512170, Isolated from Monuments in India.</title>
        <authorList>
            <person name="Singh D."/>
            <person name="Chandrababunaidu M.M."/>
            <person name="Panda A."/>
            <person name="Sen D."/>
            <person name="Bhattacharyya S."/>
            <person name="Adhikary S.P."/>
            <person name="Tripathy S."/>
        </authorList>
    </citation>
    <scope>NUCLEOTIDE SEQUENCE [LARGE SCALE GENOMIC DNA]</scope>
    <source>
        <strain evidence="2 3">VB512170</strain>
    </source>
</reference>
<accession>A0A846H4H8</accession>
<evidence type="ECO:0000313" key="2">
    <source>
        <dbReference type="EMBL" id="NEU71461.1"/>
    </source>
</evidence>
<dbReference type="SUPFAM" id="SSF56024">
    <property type="entry name" value="Phospholipase D/nuclease"/>
    <property type="match status" value="1"/>
</dbReference>
<feature type="domain" description="PLD phosphodiesterase" evidence="1">
    <location>
        <begin position="115"/>
        <end position="137"/>
    </location>
</feature>
<comment type="caution">
    <text evidence="2">The sequence shown here is derived from an EMBL/GenBank/DDBJ whole genome shotgun (WGS) entry which is preliminary data.</text>
</comment>
<dbReference type="EMBL" id="JTCM02000003">
    <property type="protein sequence ID" value="NEU71461.1"/>
    <property type="molecule type" value="Genomic_DNA"/>
</dbReference>
<dbReference type="RefSeq" id="WP_039738836.1">
    <property type="nucleotide sequence ID" value="NZ_JTCM02000003.1"/>
</dbReference>
<evidence type="ECO:0000313" key="3">
    <source>
        <dbReference type="Proteomes" id="UP000031549"/>
    </source>
</evidence>
<dbReference type="GO" id="GO:0006793">
    <property type="term" value="P:phosphorus metabolic process"/>
    <property type="evidence" value="ECO:0007669"/>
    <property type="project" value="UniProtKB-ARBA"/>
</dbReference>
<dbReference type="PROSITE" id="PS50035">
    <property type="entry name" value="PLD"/>
    <property type="match status" value="1"/>
</dbReference>
<sequence>MAEYKLVYDRDNSREVLMQALEQAEERLIIVCPWLTNKGINQYIIDSFKKLLKYNTCIDIGWGYRGDIIDVNQLDFSEDYLKKIINDWKYNALNKLEDLEKQFSGKFSFKLLGTHEKYLVCDNKFAMLGSHNLLTSSENNQEREVGILTTDIDIIQGLNDRFDNAESLGKPEDVSIDFDYFEREAMGYNAVGGGMSYEQYLDVFGY</sequence>
<dbReference type="GO" id="GO:0003824">
    <property type="term" value="F:catalytic activity"/>
    <property type="evidence" value="ECO:0007669"/>
    <property type="project" value="InterPro"/>
</dbReference>
<protein>
    <recommendedName>
        <fullName evidence="1">PLD phosphodiesterase domain-containing protein</fullName>
    </recommendedName>
</protein>
<organism evidence="2 3">
    <name type="scientific">Hassallia byssoidea VB512170</name>
    <dbReference type="NCBI Taxonomy" id="1304833"/>
    <lineage>
        <taxon>Bacteria</taxon>
        <taxon>Bacillati</taxon>
        <taxon>Cyanobacteriota</taxon>
        <taxon>Cyanophyceae</taxon>
        <taxon>Nostocales</taxon>
        <taxon>Tolypothrichaceae</taxon>
        <taxon>Hassallia</taxon>
    </lineage>
</organism>
<dbReference type="Gene3D" id="3.30.870.10">
    <property type="entry name" value="Endonuclease Chain A"/>
    <property type="match status" value="1"/>
</dbReference>